<reference evidence="1 2" key="1">
    <citation type="journal article" date="2023" name="IMA Fungus">
        <title>Comparative genomic study of the Penicillium genus elucidates a diverse pangenome and 15 lateral gene transfer events.</title>
        <authorList>
            <person name="Petersen C."/>
            <person name="Sorensen T."/>
            <person name="Nielsen M.R."/>
            <person name="Sondergaard T.E."/>
            <person name="Sorensen J.L."/>
            <person name="Fitzpatrick D.A."/>
            <person name="Frisvad J.C."/>
            <person name="Nielsen K.L."/>
        </authorList>
    </citation>
    <scope>NUCLEOTIDE SEQUENCE [LARGE SCALE GENOMIC DNA]</scope>
    <source>
        <strain evidence="1 2">IBT 3361</strain>
    </source>
</reference>
<dbReference type="InterPro" id="IPR011009">
    <property type="entry name" value="Kinase-like_dom_sf"/>
</dbReference>
<dbReference type="Proteomes" id="UP001220256">
    <property type="component" value="Unassembled WGS sequence"/>
</dbReference>
<protein>
    <recommendedName>
        <fullName evidence="3">Aminoglycoside phosphotransferase domain-containing protein</fullName>
    </recommendedName>
</protein>
<dbReference type="SUPFAM" id="SSF56112">
    <property type="entry name" value="Protein kinase-like (PK-like)"/>
    <property type="match status" value="1"/>
</dbReference>
<accession>A0ABQ8WSS7</accession>
<dbReference type="PANTHER" id="PTHR21310">
    <property type="entry name" value="AMINOGLYCOSIDE PHOSPHOTRANSFERASE-RELATED-RELATED"/>
    <property type="match status" value="1"/>
</dbReference>
<keyword evidence="2" id="KW-1185">Reference proteome</keyword>
<evidence type="ECO:0000313" key="2">
    <source>
        <dbReference type="Proteomes" id="UP001220256"/>
    </source>
</evidence>
<sequence length="411" mass="45999">MASNVARHLKDVEEEAFIQVNTLLLDHLNTQVKSCPPGDMTDLLEHKAKTYPALRKLFRDSSVQSATERLDCSDDKSVVDERTEFQLPTNPTIIRPLSATASRAALKDSDEDGPCTDVPAIIGGLNRLVATSEVIWHLGSTAVLGLNSEIVMKIGNDIDIGHIHTLEYIKHHAPRVPIPDIHGILQQPNSNRIFFLMSRAPGEPLDSKWEFLGENEKSSIREQLDTIVGYFRFLPAPVSDETQAVLGGGSPRRCKDARREVHVAQGCISNERQFNEFLTSHPHRAQAGSISMIKSYLTDDHKVFLAHGDFHPRNIMVLTRLNDPVADGALPKESLCTTNGTVNQSTTRVTITGILDWEMCGWYPEYWEYVKALNTITPGSDLGDWWAYLPQKIGIWPREHAVDLMLSRWHG</sequence>
<name>A0ABQ8WSS7_PENCH</name>
<evidence type="ECO:0000313" key="1">
    <source>
        <dbReference type="EMBL" id="KAJ5282090.1"/>
    </source>
</evidence>
<organism evidence="1 2">
    <name type="scientific">Penicillium chrysogenum</name>
    <name type="common">Penicillium notatum</name>
    <dbReference type="NCBI Taxonomy" id="5076"/>
    <lineage>
        <taxon>Eukaryota</taxon>
        <taxon>Fungi</taxon>
        <taxon>Dikarya</taxon>
        <taxon>Ascomycota</taxon>
        <taxon>Pezizomycotina</taxon>
        <taxon>Eurotiomycetes</taxon>
        <taxon>Eurotiomycetidae</taxon>
        <taxon>Eurotiales</taxon>
        <taxon>Aspergillaceae</taxon>
        <taxon>Penicillium</taxon>
        <taxon>Penicillium chrysogenum species complex</taxon>
    </lineage>
</organism>
<comment type="caution">
    <text evidence="1">The sequence shown here is derived from an EMBL/GenBank/DDBJ whole genome shotgun (WGS) entry which is preliminary data.</text>
</comment>
<dbReference type="Gene3D" id="3.90.1200.10">
    <property type="match status" value="1"/>
</dbReference>
<dbReference type="EMBL" id="JAPVEB010000001">
    <property type="protein sequence ID" value="KAJ5282090.1"/>
    <property type="molecule type" value="Genomic_DNA"/>
</dbReference>
<dbReference type="PANTHER" id="PTHR21310:SF58">
    <property type="entry name" value="AMINOGLYCOSIDE PHOSPHOTRANSFERASE DOMAIN-CONTAINING PROTEIN"/>
    <property type="match status" value="1"/>
</dbReference>
<gene>
    <name evidence="1" type="ORF">N7505_000070</name>
</gene>
<evidence type="ECO:0008006" key="3">
    <source>
        <dbReference type="Google" id="ProtNLM"/>
    </source>
</evidence>
<dbReference type="InterPro" id="IPR051678">
    <property type="entry name" value="AGP_Transferase"/>
</dbReference>
<proteinExistence type="predicted"/>